<proteinExistence type="predicted"/>
<organism evidence="1">
    <name type="scientific">Dichomitus squalens</name>
    <dbReference type="NCBI Taxonomy" id="114155"/>
    <lineage>
        <taxon>Eukaryota</taxon>
        <taxon>Fungi</taxon>
        <taxon>Dikarya</taxon>
        <taxon>Basidiomycota</taxon>
        <taxon>Agaricomycotina</taxon>
        <taxon>Agaricomycetes</taxon>
        <taxon>Polyporales</taxon>
        <taxon>Polyporaceae</taxon>
        <taxon>Dichomitus</taxon>
    </lineage>
</organism>
<evidence type="ECO:0000313" key="1">
    <source>
        <dbReference type="EMBL" id="TBU26969.1"/>
    </source>
</evidence>
<name>A0A4Q9MHU8_9APHY</name>
<reference evidence="1" key="1">
    <citation type="submission" date="2019-01" db="EMBL/GenBank/DDBJ databases">
        <title>Draft genome sequences of three monokaryotic isolates of the white-rot basidiomycete fungus Dichomitus squalens.</title>
        <authorList>
            <consortium name="DOE Joint Genome Institute"/>
            <person name="Lopez S.C."/>
            <person name="Andreopoulos B."/>
            <person name="Pangilinan J."/>
            <person name="Lipzen A."/>
            <person name="Riley R."/>
            <person name="Ahrendt S."/>
            <person name="Ng V."/>
            <person name="Barry K."/>
            <person name="Daum C."/>
            <person name="Grigoriev I.V."/>
            <person name="Hilden K.S."/>
            <person name="Makela M.R."/>
            <person name="de Vries R.P."/>
        </authorList>
    </citation>
    <scope>NUCLEOTIDE SEQUENCE [LARGE SCALE GENOMIC DNA]</scope>
    <source>
        <strain evidence="1">OM18370.1</strain>
    </source>
</reference>
<dbReference type="AlphaFoldDB" id="A0A4Q9MHU8"/>
<dbReference type="InterPro" id="IPR021851">
    <property type="entry name" value="DUF3455"/>
</dbReference>
<gene>
    <name evidence="1" type="ORF">BD311DRAFT_666477</name>
</gene>
<sequence length="228" mass="24390">MVAIRDLVATATAGYLASGYNCPINNYVPSFPSNQTTLVAPSGEPNFLGLAFGVQNYTCSNADTYTSIGAVAEIIDVSCIASTSEFSTIQNDLYTVWTQLVPVSIQTVIDTFHQLNTPIILGQHFFQPNPVTGSGLSPVWDFRSNPRFAGNRNAYVLGAVNGSIPSPTDPTDDVAWLHVVNVQGDLANEIFRYDTVGGQPPTSCTSGNDTDISVKYVAKYAFYGGSVI</sequence>
<dbReference type="Pfam" id="PF11937">
    <property type="entry name" value="DUF3455"/>
    <property type="match status" value="1"/>
</dbReference>
<evidence type="ECO:0008006" key="2">
    <source>
        <dbReference type="Google" id="ProtNLM"/>
    </source>
</evidence>
<accession>A0A4Q9MHU8</accession>
<dbReference type="EMBL" id="ML143438">
    <property type="protein sequence ID" value="TBU26969.1"/>
    <property type="molecule type" value="Genomic_DNA"/>
</dbReference>
<dbReference type="PANTHER" id="PTHR35567">
    <property type="entry name" value="MALATE DEHYDROGENASE (AFU_ORTHOLOGUE AFUA_2G13800)"/>
    <property type="match status" value="1"/>
</dbReference>
<dbReference type="PANTHER" id="PTHR35567:SF1">
    <property type="entry name" value="CONSERVED FUNGAL PROTEIN (AFU_ORTHOLOGUE AFUA_1G14230)"/>
    <property type="match status" value="1"/>
</dbReference>
<dbReference type="OrthoDB" id="1859733at2759"/>
<protein>
    <recommendedName>
        <fullName evidence="2">Malate dehydrogenase</fullName>
    </recommendedName>
</protein>
<dbReference type="Proteomes" id="UP000292957">
    <property type="component" value="Unassembled WGS sequence"/>
</dbReference>